<dbReference type="Pfam" id="PF07730">
    <property type="entry name" value="HisKA_3"/>
    <property type="match status" value="1"/>
</dbReference>
<keyword evidence="7" id="KW-0067">ATP-binding</keyword>
<keyword evidence="9" id="KW-1133">Transmembrane helix</keyword>
<keyword evidence="9" id="KW-0812">Transmembrane</keyword>
<evidence type="ECO:0000256" key="3">
    <source>
        <dbReference type="ARBA" id="ARBA00022553"/>
    </source>
</evidence>
<evidence type="ECO:0000256" key="5">
    <source>
        <dbReference type="ARBA" id="ARBA00022741"/>
    </source>
</evidence>
<evidence type="ECO:0000256" key="6">
    <source>
        <dbReference type="ARBA" id="ARBA00022777"/>
    </source>
</evidence>
<feature type="transmembrane region" description="Helical" evidence="9">
    <location>
        <begin position="130"/>
        <end position="152"/>
    </location>
</feature>
<evidence type="ECO:0000256" key="7">
    <source>
        <dbReference type="ARBA" id="ARBA00022840"/>
    </source>
</evidence>
<sequence>MDRCPGPPDGPGALAVDCLLGAAVTAVVAVAITADLGGSRGPDVTAYLFAAGLGALMVVRRPFPLLALAATATGVVAYHIADFPPIGLAIPLAAALFSAAEAGRARIAVVTSAVLLAVSSFFRLREGEDVGYLLGYELASSVGVMAAAIALGDAVRARRRWRWESRRRALSAAVEREREAESRVAAERLRIARDLHDVLGHTIAVVSLQADVAAEALADDPASARSALGAIRSASDDASRELRATLGLLRDPAEGDGRSPMPGLDQLGRVVTSVSDGGLTVRTRVEGTPRPLPLVVETTALRVVQEALTNVLRHADARHAEVVVRHEETAVWVEVGDDGRGPGGGHRDGAGQGLRGMCERVGLLGGSVELGRAPSGGFLVTARLPREVVA</sequence>
<protein>
    <recommendedName>
        <fullName evidence="2">histidine kinase</fullName>
        <ecNumber evidence="2">2.7.13.3</ecNumber>
    </recommendedName>
</protein>
<dbReference type="GO" id="GO:0016301">
    <property type="term" value="F:kinase activity"/>
    <property type="evidence" value="ECO:0007669"/>
    <property type="project" value="UniProtKB-KW"/>
</dbReference>
<feature type="domain" description="Signal transduction histidine kinase subgroup 3 dimerisation and phosphoacceptor" evidence="11">
    <location>
        <begin position="187"/>
        <end position="252"/>
    </location>
</feature>
<keyword evidence="3" id="KW-0597">Phosphoprotein</keyword>
<gene>
    <name evidence="12" type="ORF">G443_004573</name>
</gene>
<dbReference type="SUPFAM" id="SSF55874">
    <property type="entry name" value="ATPase domain of HSP90 chaperone/DNA topoisomerase II/histidine kinase"/>
    <property type="match status" value="1"/>
</dbReference>
<feature type="transmembrane region" description="Helical" evidence="9">
    <location>
        <begin position="12"/>
        <end position="32"/>
    </location>
</feature>
<keyword evidence="13" id="KW-1185">Reference proteome</keyword>
<feature type="transmembrane region" description="Helical" evidence="9">
    <location>
        <begin position="83"/>
        <end position="100"/>
    </location>
</feature>
<dbReference type="PANTHER" id="PTHR24421">
    <property type="entry name" value="NITRATE/NITRITE SENSOR PROTEIN NARX-RELATED"/>
    <property type="match status" value="1"/>
</dbReference>
<dbReference type="CDD" id="cd16917">
    <property type="entry name" value="HATPase_UhpB-NarQ-NarX-like"/>
    <property type="match status" value="1"/>
</dbReference>
<dbReference type="RefSeq" id="WP_308208874.1">
    <property type="nucleotide sequence ID" value="NZ_AUBJ02000001.1"/>
</dbReference>
<proteinExistence type="predicted"/>
<feature type="domain" description="Histidine kinase/HSP90-like ATPase" evidence="10">
    <location>
        <begin position="298"/>
        <end position="387"/>
    </location>
</feature>
<reference evidence="12 13" key="1">
    <citation type="submission" date="2022-06" db="EMBL/GenBank/DDBJ databases">
        <title>Genomic Encyclopedia of Type Strains, Phase I: the one thousand microbial genomes (KMG-I) project.</title>
        <authorList>
            <person name="Kyrpides N."/>
        </authorList>
    </citation>
    <scope>NUCLEOTIDE SEQUENCE [LARGE SCALE GENOMIC DNA]</scope>
    <source>
        <strain evidence="12 13">DSM 43889</strain>
    </source>
</reference>
<dbReference type="Pfam" id="PF02518">
    <property type="entry name" value="HATPase_c"/>
    <property type="match status" value="1"/>
</dbReference>
<dbReference type="Gene3D" id="1.20.5.1930">
    <property type="match status" value="1"/>
</dbReference>
<keyword evidence="8" id="KW-0902">Two-component regulatory system</keyword>
<feature type="transmembrane region" description="Helical" evidence="9">
    <location>
        <begin position="107"/>
        <end position="124"/>
    </location>
</feature>
<dbReference type="InterPro" id="IPR050482">
    <property type="entry name" value="Sensor_HK_TwoCompSys"/>
</dbReference>
<evidence type="ECO:0000256" key="2">
    <source>
        <dbReference type="ARBA" id="ARBA00012438"/>
    </source>
</evidence>
<dbReference type="PANTHER" id="PTHR24421:SF10">
    <property type="entry name" value="NITRATE_NITRITE SENSOR PROTEIN NARQ"/>
    <property type="match status" value="1"/>
</dbReference>
<dbReference type="EMBL" id="AUBJ02000001">
    <property type="protein sequence ID" value="MCP2334303.1"/>
    <property type="molecule type" value="Genomic_DNA"/>
</dbReference>
<evidence type="ECO:0000313" key="13">
    <source>
        <dbReference type="Proteomes" id="UP000791080"/>
    </source>
</evidence>
<comment type="catalytic activity">
    <reaction evidence="1">
        <text>ATP + protein L-histidine = ADP + protein N-phospho-L-histidine.</text>
        <dbReference type="EC" id="2.7.13.3"/>
    </reaction>
</comment>
<dbReference type="InterPro" id="IPR036890">
    <property type="entry name" value="HATPase_C_sf"/>
</dbReference>
<organism evidence="12 13">
    <name type="scientific">Actinoalloteichus caeruleus DSM 43889</name>
    <dbReference type="NCBI Taxonomy" id="1120930"/>
    <lineage>
        <taxon>Bacteria</taxon>
        <taxon>Bacillati</taxon>
        <taxon>Actinomycetota</taxon>
        <taxon>Actinomycetes</taxon>
        <taxon>Pseudonocardiales</taxon>
        <taxon>Pseudonocardiaceae</taxon>
        <taxon>Actinoalloteichus</taxon>
        <taxon>Actinoalloteichus cyanogriseus</taxon>
    </lineage>
</organism>
<keyword evidence="4" id="KW-0808">Transferase</keyword>
<comment type="caution">
    <text evidence="12">The sequence shown here is derived from an EMBL/GenBank/DDBJ whole genome shotgun (WGS) entry which is preliminary data.</text>
</comment>
<keyword evidence="9" id="KW-0472">Membrane</keyword>
<feature type="transmembrane region" description="Helical" evidence="9">
    <location>
        <begin position="44"/>
        <end position="63"/>
    </location>
</feature>
<name>A0ABT1JQ81_ACTCY</name>
<evidence type="ECO:0000313" key="12">
    <source>
        <dbReference type="EMBL" id="MCP2334303.1"/>
    </source>
</evidence>
<dbReference type="Proteomes" id="UP000791080">
    <property type="component" value="Unassembled WGS sequence"/>
</dbReference>
<keyword evidence="6 12" id="KW-0418">Kinase</keyword>
<dbReference type="InterPro" id="IPR011712">
    <property type="entry name" value="Sig_transdc_His_kin_sub3_dim/P"/>
</dbReference>
<dbReference type="Gene3D" id="3.30.565.10">
    <property type="entry name" value="Histidine kinase-like ATPase, C-terminal domain"/>
    <property type="match status" value="1"/>
</dbReference>
<evidence type="ECO:0000256" key="8">
    <source>
        <dbReference type="ARBA" id="ARBA00023012"/>
    </source>
</evidence>
<keyword evidence="5" id="KW-0547">Nucleotide-binding</keyword>
<accession>A0ABT1JQ81</accession>
<evidence type="ECO:0000259" key="11">
    <source>
        <dbReference type="Pfam" id="PF07730"/>
    </source>
</evidence>
<evidence type="ECO:0000256" key="1">
    <source>
        <dbReference type="ARBA" id="ARBA00000085"/>
    </source>
</evidence>
<dbReference type="EC" id="2.7.13.3" evidence="2"/>
<dbReference type="InterPro" id="IPR003594">
    <property type="entry name" value="HATPase_dom"/>
</dbReference>
<evidence type="ECO:0000259" key="10">
    <source>
        <dbReference type="Pfam" id="PF02518"/>
    </source>
</evidence>
<evidence type="ECO:0000256" key="4">
    <source>
        <dbReference type="ARBA" id="ARBA00022679"/>
    </source>
</evidence>
<evidence type="ECO:0000256" key="9">
    <source>
        <dbReference type="SAM" id="Phobius"/>
    </source>
</evidence>